<dbReference type="Proteomes" id="UP000789405">
    <property type="component" value="Unassembled WGS sequence"/>
</dbReference>
<reference evidence="1" key="1">
    <citation type="submission" date="2021-06" db="EMBL/GenBank/DDBJ databases">
        <authorList>
            <person name="Kallberg Y."/>
            <person name="Tangrot J."/>
            <person name="Rosling A."/>
        </authorList>
    </citation>
    <scope>NUCLEOTIDE SEQUENCE</scope>
    <source>
        <strain evidence="1">MA453B</strain>
    </source>
</reference>
<organism evidence="1 2">
    <name type="scientific">Dentiscutata erythropus</name>
    <dbReference type="NCBI Taxonomy" id="1348616"/>
    <lineage>
        <taxon>Eukaryota</taxon>
        <taxon>Fungi</taxon>
        <taxon>Fungi incertae sedis</taxon>
        <taxon>Mucoromycota</taxon>
        <taxon>Glomeromycotina</taxon>
        <taxon>Glomeromycetes</taxon>
        <taxon>Diversisporales</taxon>
        <taxon>Gigasporaceae</taxon>
        <taxon>Dentiscutata</taxon>
    </lineage>
</organism>
<keyword evidence="2" id="KW-1185">Reference proteome</keyword>
<accession>A0A9N9IXL3</accession>
<evidence type="ECO:0000313" key="2">
    <source>
        <dbReference type="Proteomes" id="UP000789405"/>
    </source>
</evidence>
<dbReference type="AlphaFoldDB" id="A0A9N9IXL3"/>
<evidence type="ECO:0000313" key="1">
    <source>
        <dbReference type="EMBL" id="CAG8752442.1"/>
    </source>
</evidence>
<comment type="caution">
    <text evidence="1">The sequence shown here is derived from an EMBL/GenBank/DDBJ whole genome shotgun (WGS) entry which is preliminary data.</text>
</comment>
<dbReference type="EMBL" id="CAJVPY010015565">
    <property type="protein sequence ID" value="CAG8752442.1"/>
    <property type="molecule type" value="Genomic_DNA"/>
</dbReference>
<dbReference type="OrthoDB" id="2417901at2759"/>
<gene>
    <name evidence="1" type="ORF">DERYTH_LOCUS17026</name>
</gene>
<proteinExistence type="predicted"/>
<name>A0A9N9IXL3_9GLOM</name>
<sequence length="143" mass="16405">MKNKGKKYELMYSECSRLFCTSQKIDDDAVKLWRETNDSMYWVYKGCRPEKDEFGIIGLQVAGPLLRLTVLIRDGASVDQYYHLHESEIPVQYSDSCIVAEFIKTLLILHNILIVNMTLIPHGSLPKSERQKENSSTVDSDSD</sequence>
<protein>
    <submittedName>
        <fullName evidence="1">8165_t:CDS:1</fullName>
    </submittedName>
</protein>